<proteinExistence type="inferred from homology"/>
<evidence type="ECO:0000313" key="8">
    <source>
        <dbReference type="EMBL" id="AQQ70444.1"/>
    </source>
</evidence>
<reference evidence="9" key="1">
    <citation type="submission" date="2017-02" db="EMBL/GenBank/DDBJ databases">
        <title>Comparative genomics and description of representatives of a novel lineage of planctomycetes thriving in anoxic sediments.</title>
        <authorList>
            <person name="Spring S."/>
            <person name="Bunk B."/>
            <person name="Sproer C."/>
        </authorList>
    </citation>
    <scope>NUCLEOTIDE SEQUENCE [LARGE SCALE GENOMIC DNA]</scope>
    <source>
        <strain evidence="9">SM-Chi-D1</strain>
    </source>
</reference>
<comment type="cofactor">
    <cofactor evidence="6">
        <name>Zn(2+)</name>
        <dbReference type="ChEBI" id="CHEBI:29105"/>
    </cofactor>
    <text evidence="6">Binds 1 zinc ion per subunit.</text>
</comment>
<evidence type="ECO:0000256" key="3">
    <source>
        <dbReference type="ARBA" id="ARBA00022801"/>
    </source>
</evidence>
<organism evidence="8 9">
    <name type="scientific">Limihaloglobus sulfuriphilus</name>
    <dbReference type="NCBI Taxonomy" id="1851148"/>
    <lineage>
        <taxon>Bacteria</taxon>
        <taxon>Pseudomonadati</taxon>
        <taxon>Planctomycetota</taxon>
        <taxon>Phycisphaerae</taxon>
        <taxon>Sedimentisphaerales</taxon>
        <taxon>Sedimentisphaeraceae</taxon>
        <taxon>Limihaloglobus</taxon>
    </lineage>
</organism>
<dbReference type="RefSeq" id="WP_146682707.1">
    <property type="nucleotide sequence ID" value="NZ_CP019646.1"/>
</dbReference>
<accession>A0A1Q2MCQ5</accession>
<keyword evidence="4 6" id="KW-0862">Zinc</keyword>
<dbReference type="OrthoDB" id="9810445at2"/>
<keyword evidence="9" id="KW-1185">Reference proteome</keyword>
<evidence type="ECO:0000256" key="5">
    <source>
        <dbReference type="ARBA" id="ARBA00023049"/>
    </source>
</evidence>
<evidence type="ECO:0000256" key="1">
    <source>
        <dbReference type="ARBA" id="ARBA00022670"/>
    </source>
</evidence>
<dbReference type="InterPro" id="IPR001915">
    <property type="entry name" value="Peptidase_M48"/>
</dbReference>
<comment type="similarity">
    <text evidence="6">Belongs to the peptidase M48 family.</text>
</comment>
<protein>
    <submittedName>
        <fullName evidence="8">TPR repeat-containing protein YfgC</fullName>
    </submittedName>
</protein>
<dbReference type="GO" id="GO:0046872">
    <property type="term" value="F:metal ion binding"/>
    <property type="evidence" value="ECO:0007669"/>
    <property type="project" value="UniProtKB-KW"/>
</dbReference>
<dbReference type="PANTHER" id="PTHR22726">
    <property type="entry name" value="METALLOENDOPEPTIDASE OMA1"/>
    <property type="match status" value="1"/>
</dbReference>
<evidence type="ECO:0000256" key="2">
    <source>
        <dbReference type="ARBA" id="ARBA00022723"/>
    </source>
</evidence>
<keyword evidence="1 6" id="KW-0645">Protease</keyword>
<dbReference type="EMBL" id="CP019646">
    <property type="protein sequence ID" value="AQQ70444.1"/>
    <property type="molecule type" value="Genomic_DNA"/>
</dbReference>
<feature type="domain" description="Peptidase M48" evidence="7">
    <location>
        <begin position="86"/>
        <end position="256"/>
    </location>
</feature>
<dbReference type="KEGG" id="pbas:SMSP2_00793"/>
<name>A0A1Q2MCQ5_9BACT</name>
<dbReference type="STRING" id="1851148.SMSP2_00793"/>
<evidence type="ECO:0000256" key="6">
    <source>
        <dbReference type="RuleBase" id="RU003983"/>
    </source>
</evidence>
<dbReference type="Gene3D" id="3.30.2010.10">
    <property type="entry name" value="Metalloproteases ('zincins'), catalytic domain"/>
    <property type="match status" value="1"/>
</dbReference>
<dbReference type="GO" id="GO:0004222">
    <property type="term" value="F:metalloendopeptidase activity"/>
    <property type="evidence" value="ECO:0007669"/>
    <property type="project" value="InterPro"/>
</dbReference>
<dbReference type="Proteomes" id="UP000188181">
    <property type="component" value="Chromosome"/>
</dbReference>
<dbReference type="GO" id="GO:0051603">
    <property type="term" value="P:proteolysis involved in protein catabolic process"/>
    <property type="evidence" value="ECO:0007669"/>
    <property type="project" value="TreeGrafter"/>
</dbReference>
<dbReference type="CDD" id="cd07331">
    <property type="entry name" value="M48C_Oma1_like"/>
    <property type="match status" value="1"/>
</dbReference>
<sequence>MKKHVIALLLAVNSLYFFGCAEVPIIGRKQFNVVPDSTLNQMADEQYQQFLSENKLSSDSSAAAMVRRVGSNIQKATEEYFRMKGEAGFLNSFDWKFNLVENEQVNAWAMPGGKVVVYTGLLELADTEEKLAVVVAHEIAHAVAKHGAERMSYQLASQLGGVALSVAIKDYSGQTQAIFEQAYGMTSQYALVLPYSRKHEYEADRMGMIFMALAGYDPRVAETFWQEMSARSQGPEVYEWMSTHPSDESRVQAIRRQMPEAMQYYKRG</sequence>
<dbReference type="AlphaFoldDB" id="A0A1Q2MCQ5"/>
<evidence type="ECO:0000256" key="4">
    <source>
        <dbReference type="ARBA" id="ARBA00022833"/>
    </source>
</evidence>
<keyword evidence="2" id="KW-0479">Metal-binding</keyword>
<keyword evidence="5 6" id="KW-0482">Metalloprotease</keyword>
<dbReference type="PANTHER" id="PTHR22726:SF1">
    <property type="entry name" value="METALLOENDOPEPTIDASE OMA1, MITOCHONDRIAL"/>
    <property type="match status" value="1"/>
</dbReference>
<dbReference type="Pfam" id="PF01435">
    <property type="entry name" value="Peptidase_M48"/>
    <property type="match status" value="1"/>
</dbReference>
<evidence type="ECO:0000259" key="7">
    <source>
        <dbReference type="Pfam" id="PF01435"/>
    </source>
</evidence>
<gene>
    <name evidence="8" type="primary">yfgC</name>
    <name evidence="8" type="ORF">SMSP2_00793</name>
</gene>
<evidence type="ECO:0000313" key="9">
    <source>
        <dbReference type="Proteomes" id="UP000188181"/>
    </source>
</evidence>
<keyword evidence="3 6" id="KW-0378">Hydrolase</keyword>
<dbReference type="InterPro" id="IPR051156">
    <property type="entry name" value="Mito/Outer_Membr_Metalloprot"/>
</dbReference>
<dbReference type="GO" id="GO:0016020">
    <property type="term" value="C:membrane"/>
    <property type="evidence" value="ECO:0007669"/>
    <property type="project" value="TreeGrafter"/>
</dbReference>